<gene>
    <name evidence="1" type="primary">atp8</name>
</gene>
<name>J3RFA5_9GAST</name>
<dbReference type="GeneID" id="13539810"/>
<organism evidence="1">
    <name type="scientific">Galba pervia</name>
    <dbReference type="NCBI Taxonomy" id="1051332"/>
    <lineage>
        <taxon>Eukaryota</taxon>
        <taxon>Metazoa</taxon>
        <taxon>Spiralia</taxon>
        <taxon>Lophotrochozoa</taxon>
        <taxon>Mollusca</taxon>
        <taxon>Gastropoda</taxon>
        <taxon>Heterobranchia</taxon>
        <taxon>Euthyneura</taxon>
        <taxon>Panpulmonata</taxon>
        <taxon>Hygrophila</taxon>
        <taxon>Lymnaeoidea</taxon>
        <taxon>Lymnaeidae</taxon>
        <taxon>Galba</taxon>
    </lineage>
</organism>
<dbReference type="AlphaFoldDB" id="J3RFA5"/>
<protein>
    <submittedName>
        <fullName evidence="1">ATP synthase F0 subunit 8</fullName>
    </submittedName>
</protein>
<dbReference type="RefSeq" id="YP_006665697.1">
    <property type="nucleotide sequence ID" value="NC_018536.1"/>
</dbReference>
<proteinExistence type="predicted"/>
<accession>J3RFA5</accession>
<keyword evidence="1" id="KW-0496">Mitochondrion</keyword>
<evidence type="ECO:0000313" key="1">
    <source>
        <dbReference type="EMBL" id="AEO51217.1"/>
    </source>
</evidence>
<dbReference type="EMBL" id="JN564796">
    <property type="protein sequence ID" value="AEO51217.1"/>
    <property type="molecule type" value="Genomic_DNA"/>
</dbReference>
<sequence length="48" mass="5558">MIFLCVIISLFLLISFYSHKILTVKMTSSLKKNKKMIFFLGGSLMHSF</sequence>
<dbReference type="CTD" id="4509"/>
<geneLocation type="mitochondrion" evidence="1"/>
<reference evidence="1" key="1">
    <citation type="journal article" date="2012" name="PLoS ONE">
        <title>The Complete Mitochondrial Genome of Galba pervia (Gastropoda: Mollusca), an Intermediate Host Snail of Fasciola spp.</title>
        <authorList>
            <person name="Liu G.H."/>
            <person name="Wang S.Y."/>
            <person name="Huang W.Y."/>
            <person name="Zhao G.H."/>
            <person name="Wei S.J."/>
            <person name="Song H.Q."/>
            <person name="Xu M.J."/>
            <person name="Lin R.Q."/>
            <person name="Zhou D.H."/>
            <person name="Zhu X.Q."/>
        </authorList>
    </citation>
    <scope>NUCLEOTIDE SEQUENCE</scope>
</reference>